<evidence type="ECO:0000256" key="6">
    <source>
        <dbReference type="ARBA" id="ARBA00022617"/>
    </source>
</evidence>
<dbReference type="Pfam" id="PF21118">
    <property type="entry name" value="DosC_2nd"/>
    <property type="match status" value="1"/>
</dbReference>
<dbReference type="GO" id="GO:0046872">
    <property type="term" value="F:metal ion binding"/>
    <property type="evidence" value="ECO:0007669"/>
    <property type="project" value="UniProtKB-KW"/>
</dbReference>
<accession>A0A2I0CL25</accession>
<evidence type="ECO:0000256" key="3">
    <source>
        <dbReference type="ARBA" id="ARBA00004533"/>
    </source>
</evidence>
<evidence type="ECO:0000313" key="15">
    <source>
        <dbReference type="EMBL" id="PKF69850.1"/>
    </source>
</evidence>
<evidence type="ECO:0000259" key="14">
    <source>
        <dbReference type="PROSITE" id="PS50887"/>
    </source>
</evidence>
<dbReference type="Gene3D" id="3.30.70.270">
    <property type="match status" value="1"/>
</dbReference>
<dbReference type="InterPro" id="IPR000160">
    <property type="entry name" value="GGDEF_dom"/>
</dbReference>
<dbReference type="InterPro" id="IPR039435">
    <property type="entry name" value="DosC_GS"/>
</dbReference>
<keyword evidence="11" id="KW-0408">Iron</keyword>
<sequence length="453" mass="50849">MPNTQQRLSQDWQLLLQRHPAGLRQRVAELASQHRADLAEHFYAQMGSDAHAGQFLAHHKVKERLEPSMQRWISSLLALQDDAELPAQVALQKQIGEIHARVDIPISLVLRGARCLKERLFSHFSQAFSDGELAAAIGFASDSIDIAMELMSHAYTLAHDRNSRAEEAYRLFSVSQNIGTERERQRAALLDWENQLMFEIAAGSPAHQLPRAQKSEFGLWFRHKAQDSFQGAPEMQQIDQHLAQIDELYLPAFTQGSPRALEQLREIREAAKAVHYLLEHLFERASDIENGRDTLTQMLNRKFLPVVLGKQVANARKSASSFALLMIDVDHFKQVNDQYGHEAGDLVLQQVASILGNSTRGGDYAFRYGGEEFLLLLVDTNAANAQMLAERIRQRVADERLLLPAGVTLQVSVSIGVTLHDGHPDYQRSLRAADSALYQAKHGGRNRCVFVAS</sequence>
<keyword evidence="10" id="KW-0460">Magnesium</keyword>
<comment type="caution">
    <text evidence="15">The sequence shown here is derived from an EMBL/GenBank/DDBJ whole genome shotgun (WGS) entry which is preliminary data.</text>
</comment>
<dbReference type="GO" id="GO:0043709">
    <property type="term" value="P:cell adhesion involved in single-species biofilm formation"/>
    <property type="evidence" value="ECO:0007669"/>
    <property type="project" value="TreeGrafter"/>
</dbReference>
<dbReference type="RefSeq" id="WP_101194428.1">
    <property type="nucleotide sequence ID" value="NZ_PIYS01000034.1"/>
</dbReference>
<dbReference type="GO" id="GO:1902201">
    <property type="term" value="P:negative regulation of bacterial-type flagellum-dependent cell motility"/>
    <property type="evidence" value="ECO:0007669"/>
    <property type="project" value="TreeGrafter"/>
</dbReference>
<evidence type="ECO:0000256" key="8">
    <source>
        <dbReference type="ARBA" id="ARBA00022723"/>
    </source>
</evidence>
<dbReference type="InterPro" id="IPR029787">
    <property type="entry name" value="Nucleotide_cyclase"/>
</dbReference>
<comment type="cofactor">
    <cofactor evidence="1">
        <name>Mg(2+)</name>
        <dbReference type="ChEBI" id="CHEBI:18420"/>
    </cofactor>
</comment>
<dbReference type="AlphaFoldDB" id="A0A2I0CL25"/>
<dbReference type="GO" id="GO:0052621">
    <property type="term" value="F:diguanylate cyclase activity"/>
    <property type="evidence" value="ECO:0007669"/>
    <property type="project" value="UniProtKB-EC"/>
</dbReference>
<proteinExistence type="predicted"/>
<evidence type="ECO:0000256" key="9">
    <source>
        <dbReference type="ARBA" id="ARBA00022741"/>
    </source>
</evidence>
<dbReference type="GO" id="GO:0019825">
    <property type="term" value="F:oxygen binding"/>
    <property type="evidence" value="ECO:0007669"/>
    <property type="project" value="InterPro"/>
</dbReference>
<evidence type="ECO:0000256" key="7">
    <source>
        <dbReference type="ARBA" id="ARBA00022679"/>
    </source>
</evidence>
<dbReference type="PANTHER" id="PTHR45138">
    <property type="entry name" value="REGULATORY COMPONENTS OF SENSORY TRANSDUCTION SYSTEM"/>
    <property type="match status" value="1"/>
</dbReference>
<dbReference type="InterPro" id="IPR043128">
    <property type="entry name" value="Rev_trsase/Diguanyl_cyclase"/>
</dbReference>
<dbReference type="FunFam" id="3.30.70.270:FF:000001">
    <property type="entry name" value="Diguanylate cyclase domain protein"/>
    <property type="match status" value="1"/>
</dbReference>
<dbReference type="InterPro" id="IPR012292">
    <property type="entry name" value="Globin/Proto"/>
</dbReference>
<dbReference type="Proteomes" id="UP000242861">
    <property type="component" value="Unassembled WGS sequence"/>
</dbReference>
<dbReference type="InterPro" id="IPR009050">
    <property type="entry name" value="Globin-like_sf"/>
</dbReference>
<dbReference type="SMART" id="SM00267">
    <property type="entry name" value="GGDEF"/>
    <property type="match status" value="1"/>
</dbReference>
<evidence type="ECO:0000256" key="10">
    <source>
        <dbReference type="ARBA" id="ARBA00022842"/>
    </source>
</evidence>
<keyword evidence="7" id="KW-0808">Transferase</keyword>
<feature type="domain" description="GGDEF" evidence="14">
    <location>
        <begin position="320"/>
        <end position="453"/>
    </location>
</feature>
<comment type="subcellular location">
    <subcellularLocation>
        <location evidence="3">Cell inner membrane</location>
    </subcellularLocation>
</comment>
<evidence type="ECO:0000256" key="2">
    <source>
        <dbReference type="ARBA" id="ARBA00001971"/>
    </source>
</evidence>
<gene>
    <name evidence="15" type="ORF">CW360_16460</name>
</gene>
<dbReference type="CDD" id="cd14757">
    <property type="entry name" value="GS_EcDosC-like_GGDEF"/>
    <property type="match status" value="1"/>
</dbReference>
<organism evidence="15 16">
    <name type="scientific">Pseudomonas fluvialis</name>
    <dbReference type="NCBI Taxonomy" id="1793966"/>
    <lineage>
        <taxon>Bacteria</taxon>
        <taxon>Pseudomonadati</taxon>
        <taxon>Pseudomonadota</taxon>
        <taxon>Gammaproteobacteria</taxon>
        <taxon>Pseudomonadales</taxon>
        <taxon>Pseudomonadaceae</taxon>
        <taxon>Pseudomonas</taxon>
    </lineage>
</organism>
<dbReference type="InterPro" id="IPR044398">
    <property type="entry name" value="Globin-sensor_dom"/>
</dbReference>
<dbReference type="GO" id="GO:0000166">
    <property type="term" value="F:nucleotide binding"/>
    <property type="evidence" value="ECO:0007669"/>
    <property type="project" value="UniProtKB-KW"/>
</dbReference>
<keyword evidence="6" id="KW-0349">Heme</keyword>
<evidence type="ECO:0000256" key="11">
    <source>
        <dbReference type="ARBA" id="ARBA00023004"/>
    </source>
</evidence>
<dbReference type="GO" id="GO:0020037">
    <property type="term" value="F:heme binding"/>
    <property type="evidence" value="ECO:0007669"/>
    <property type="project" value="InterPro"/>
</dbReference>
<evidence type="ECO:0000256" key="1">
    <source>
        <dbReference type="ARBA" id="ARBA00001946"/>
    </source>
</evidence>
<dbReference type="SUPFAM" id="SSF46458">
    <property type="entry name" value="Globin-like"/>
    <property type="match status" value="1"/>
</dbReference>
<dbReference type="CDD" id="cd01949">
    <property type="entry name" value="GGDEF"/>
    <property type="match status" value="1"/>
</dbReference>
<dbReference type="PANTHER" id="PTHR45138:SF9">
    <property type="entry name" value="DIGUANYLATE CYCLASE DGCM-RELATED"/>
    <property type="match status" value="1"/>
</dbReference>
<dbReference type="Gene3D" id="1.10.490.10">
    <property type="entry name" value="Globins"/>
    <property type="match status" value="1"/>
</dbReference>
<keyword evidence="8" id="KW-0479">Metal-binding</keyword>
<evidence type="ECO:0000256" key="12">
    <source>
        <dbReference type="ARBA" id="ARBA00029839"/>
    </source>
</evidence>
<dbReference type="Pfam" id="PF11563">
    <property type="entry name" value="Protoglobin"/>
    <property type="match status" value="1"/>
</dbReference>
<name>A0A2I0CL25_9PSED</name>
<dbReference type="EC" id="2.7.7.65" evidence="4"/>
<dbReference type="NCBIfam" id="TIGR00254">
    <property type="entry name" value="GGDEF"/>
    <property type="match status" value="1"/>
</dbReference>
<protein>
    <recommendedName>
        <fullName evidence="5">Diguanylate cyclase DosC</fullName>
        <ecNumber evidence="4">2.7.7.65</ecNumber>
    </recommendedName>
    <alternativeName>
        <fullName evidence="12">Direct oxygen-sensing cyclase</fullName>
    </alternativeName>
</protein>
<dbReference type="SUPFAM" id="SSF55073">
    <property type="entry name" value="Nucleotide cyclase"/>
    <property type="match status" value="1"/>
</dbReference>
<dbReference type="InterPro" id="IPR048442">
    <property type="entry name" value="DosC_2nd"/>
</dbReference>
<dbReference type="InterPro" id="IPR050469">
    <property type="entry name" value="Diguanylate_Cyclase"/>
</dbReference>
<comment type="cofactor">
    <cofactor evidence="2">
        <name>heme</name>
        <dbReference type="ChEBI" id="CHEBI:30413"/>
    </cofactor>
</comment>
<evidence type="ECO:0000313" key="16">
    <source>
        <dbReference type="Proteomes" id="UP000242861"/>
    </source>
</evidence>
<evidence type="ECO:0000256" key="5">
    <source>
        <dbReference type="ARBA" id="ARBA00015125"/>
    </source>
</evidence>
<dbReference type="Pfam" id="PF00990">
    <property type="entry name" value="GGDEF"/>
    <property type="match status" value="1"/>
</dbReference>
<reference evidence="16" key="1">
    <citation type="submission" date="2017-12" db="EMBL/GenBank/DDBJ databases">
        <authorList>
            <person name="Yu X.-Y."/>
        </authorList>
    </citation>
    <scope>NUCLEOTIDE SEQUENCE [LARGE SCALE GENOMIC DNA]</scope>
    <source>
        <strain evidence="16">ZYSR67-Z</strain>
    </source>
</reference>
<keyword evidence="9" id="KW-0547">Nucleotide-binding</keyword>
<dbReference type="PROSITE" id="PS50887">
    <property type="entry name" value="GGDEF"/>
    <property type="match status" value="1"/>
</dbReference>
<dbReference type="GO" id="GO:0005886">
    <property type="term" value="C:plasma membrane"/>
    <property type="evidence" value="ECO:0007669"/>
    <property type="project" value="UniProtKB-SubCell"/>
</dbReference>
<dbReference type="EMBL" id="PIYS01000034">
    <property type="protein sequence ID" value="PKF69850.1"/>
    <property type="molecule type" value="Genomic_DNA"/>
</dbReference>
<dbReference type="UniPathway" id="UPA00599"/>
<comment type="catalytic activity">
    <reaction evidence="13">
        <text>2 GTP = 3',3'-c-di-GMP + 2 diphosphate</text>
        <dbReference type="Rhea" id="RHEA:24898"/>
        <dbReference type="ChEBI" id="CHEBI:33019"/>
        <dbReference type="ChEBI" id="CHEBI:37565"/>
        <dbReference type="ChEBI" id="CHEBI:58805"/>
        <dbReference type="EC" id="2.7.7.65"/>
    </reaction>
</comment>
<evidence type="ECO:0000256" key="13">
    <source>
        <dbReference type="ARBA" id="ARBA00034247"/>
    </source>
</evidence>
<evidence type="ECO:0000256" key="4">
    <source>
        <dbReference type="ARBA" id="ARBA00012528"/>
    </source>
</evidence>